<dbReference type="SMART" id="SM00233">
    <property type="entry name" value="PH"/>
    <property type="match status" value="2"/>
</dbReference>
<dbReference type="GO" id="GO:0008270">
    <property type="term" value="F:zinc ion binding"/>
    <property type="evidence" value="ECO:0007669"/>
    <property type="project" value="UniProtKB-KW"/>
</dbReference>
<keyword evidence="1" id="KW-0479">Metal-binding</keyword>
<evidence type="ECO:0000313" key="8">
    <source>
        <dbReference type="Proteomes" id="UP001148018"/>
    </source>
</evidence>
<feature type="region of interest" description="Disordered" evidence="5">
    <location>
        <begin position="80"/>
        <end position="133"/>
    </location>
</feature>
<evidence type="ECO:0000256" key="1">
    <source>
        <dbReference type="ARBA" id="ARBA00022723"/>
    </source>
</evidence>
<keyword evidence="8" id="KW-1185">Reference proteome</keyword>
<comment type="caution">
    <text evidence="7">The sequence shown here is derived from an EMBL/GenBank/DDBJ whole genome shotgun (WGS) entry which is preliminary data.</text>
</comment>
<dbReference type="Proteomes" id="UP001148018">
    <property type="component" value="Unassembled WGS sequence"/>
</dbReference>
<evidence type="ECO:0000256" key="3">
    <source>
        <dbReference type="ARBA" id="ARBA00022771"/>
    </source>
</evidence>
<dbReference type="PANTHER" id="PTHR12326:SF10">
    <property type="entry name" value="PLECKSTRIN HOMOLOGY DOMAIN-CONTAINING FAMILY M MEMBER 3"/>
    <property type="match status" value="1"/>
</dbReference>
<dbReference type="AlphaFoldDB" id="A0A9Q0D924"/>
<evidence type="ECO:0000313" key="7">
    <source>
        <dbReference type="EMBL" id="KAJ3583278.1"/>
    </source>
</evidence>
<dbReference type="OrthoDB" id="62364at2759"/>
<reference evidence="7" key="1">
    <citation type="submission" date="2022-07" db="EMBL/GenBank/DDBJ databases">
        <title>Chromosome-level genome of Muraenolepis orangiensis.</title>
        <authorList>
            <person name="Kim J."/>
        </authorList>
    </citation>
    <scope>NUCLEOTIDE SEQUENCE</scope>
    <source>
        <strain evidence="7">KU_S4_2022</strain>
        <tissue evidence="7">Muscle</tissue>
    </source>
</reference>
<dbReference type="SMART" id="SM01175">
    <property type="entry name" value="DUF4206"/>
    <property type="match status" value="1"/>
</dbReference>
<dbReference type="SUPFAM" id="SSF50729">
    <property type="entry name" value="PH domain-like"/>
    <property type="match status" value="2"/>
</dbReference>
<feature type="domain" description="PH" evidence="6">
    <location>
        <begin position="327"/>
        <end position="432"/>
    </location>
</feature>
<sequence>MDGVEGLDYVRDISPALEATEDFLHGLEGIYDQSQDVQHCRPQKKRLQEVSSGGEKPSYGNVWRQRHESGPLSFAWADHQPPSAIGVSRHGKKSRARSTDDLASHSKEGGGVSDSVFRKGHNRSRSDVHYRPSTCTENGLAVAMEAGTPKDSNRDASKDYSRAIVVKQAEMERREGGGWVRCHLRLTPCELRLYAPGSGADHQLVTAYSLSHCQSVGYPAPGDLPPLTGQGAVWPPRAADERTLHALFFNSTHLQLRTGSKWEAMEWKRLIWERVLATRPAKQQQRRRPSGACDKNTPVNQLHNPLCFLSPSNRPAALPLFTPRSQDVLKAGLLHLLIEQNTWRTFTFVLTRTLLQGFLTEGRGSISEPVFRYQLATCLYVEHDSKNAPPKRCSAGPGKVFKVALPREVLWLRAESRAEARSWVEVLCEAVEAQRPEEEINEDPSKLKAAQEQRQTDDQKEKRSSVTTSFLGILTCLAVEKGLTAQSFKCAGCQGPVGLSGSKAKVCCYSGWYYCTSCHQDNTFIIPARLLHNWDTGKHKSHESMVRSVVEKGEALLDTVQDPTVPDNMKRLQADYQDLCSAAKVDQSLDQELQKHVSHQDTLQQHSQTWLSAVEEELQLHHHQPPSGLQKSVKQVHPRRSTGLCALWNRLL</sequence>
<feature type="region of interest" description="Disordered" evidence="5">
    <location>
        <begin position="435"/>
        <end position="463"/>
    </location>
</feature>
<dbReference type="PROSITE" id="PS50003">
    <property type="entry name" value="PH_DOMAIN"/>
    <property type="match status" value="1"/>
</dbReference>
<feature type="region of interest" description="Disordered" evidence="5">
    <location>
        <begin position="35"/>
        <end position="63"/>
    </location>
</feature>
<dbReference type="Gene3D" id="2.30.29.30">
    <property type="entry name" value="Pleckstrin-homology domain (PH domain)/Phosphotyrosine-binding domain (PTB)"/>
    <property type="match status" value="1"/>
</dbReference>
<dbReference type="PANTHER" id="PTHR12326">
    <property type="entry name" value="PLECKSTRIN HOMOLOGY DOMAIN CONTAINING PROTEIN"/>
    <property type="match status" value="1"/>
</dbReference>
<proteinExistence type="predicted"/>
<evidence type="ECO:0000256" key="4">
    <source>
        <dbReference type="ARBA" id="ARBA00022833"/>
    </source>
</evidence>
<protein>
    <recommendedName>
        <fullName evidence="6">PH domain-containing protein</fullName>
    </recommendedName>
</protein>
<name>A0A9Q0D924_9TELE</name>
<accession>A0A9Q0D924</accession>
<dbReference type="InterPro" id="IPR001849">
    <property type="entry name" value="PH_domain"/>
</dbReference>
<dbReference type="InterPro" id="IPR025258">
    <property type="entry name" value="RH_dom"/>
</dbReference>
<organism evidence="7 8">
    <name type="scientific">Muraenolepis orangiensis</name>
    <name type="common">Patagonian moray cod</name>
    <dbReference type="NCBI Taxonomy" id="630683"/>
    <lineage>
        <taxon>Eukaryota</taxon>
        <taxon>Metazoa</taxon>
        <taxon>Chordata</taxon>
        <taxon>Craniata</taxon>
        <taxon>Vertebrata</taxon>
        <taxon>Euteleostomi</taxon>
        <taxon>Actinopterygii</taxon>
        <taxon>Neopterygii</taxon>
        <taxon>Teleostei</taxon>
        <taxon>Neoteleostei</taxon>
        <taxon>Acanthomorphata</taxon>
        <taxon>Zeiogadaria</taxon>
        <taxon>Gadariae</taxon>
        <taxon>Gadiformes</taxon>
        <taxon>Muraenolepidoidei</taxon>
        <taxon>Muraenolepididae</taxon>
        <taxon>Muraenolepis</taxon>
    </lineage>
</organism>
<keyword evidence="3" id="KW-0863">Zinc-finger</keyword>
<keyword evidence="4" id="KW-0862">Zinc</keyword>
<feature type="compositionally biased region" description="Basic and acidic residues" evidence="5">
    <location>
        <begin position="97"/>
        <end position="108"/>
    </location>
</feature>
<gene>
    <name evidence="7" type="ORF">NHX12_029524</name>
</gene>
<keyword evidence="2" id="KW-0677">Repeat</keyword>
<evidence type="ECO:0000256" key="2">
    <source>
        <dbReference type="ARBA" id="ARBA00022737"/>
    </source>
</evidence>
<dbReference type="Pfam" id="PF13901">
    <property type="entry name" value="RH_dom"/>
    <property type="match status" value="1"/>
</dbReference>
<evidence type="ECO:0000259" key="6">
    <source>
        <dbReference type="PROSITE" id="PS50003"/>
    </source>
</evidence>
<dbReference type="InterPro" id="IPR051366">
    <property type="entry name" value="DEF8"/>
</dbReference>
<evidence type="ECO:0000256" key="5">
    <source>
        <dbReference type="SAM" id="MobiDB-lite"/>
    </source>
</evidence>
<dbReference type="EMBL" id="JANIIK010000460">
    <property type="protein sequence ID" value="KAJ3583278.1"/>
    <property type="molecule type" value="Genomic_DNA"/>
</dbReference>
<dbReference type="InterPro" id="IPR011993">
    <property type="entry name" value="PH-like_dom_sf"/>
</dbReference>